<accession>A0A0A8Z1A5</accession>
<name>A0A0A8Z1A5_ARUDO</name>
<dbReference type="EMBL" id="GBRH01264726">
    <property type="protein sequence ID" value="JAD33169.1"/>
    <property type="molecule type" value="Transcribed_RNA"/>
</dbReference>
<sequence>MAQEQLFCDGAVVGDARASRERWVPQVYTELAGSKRSRTTPAASYSYW</sequence>
<organism evidence="1">
    <name type="scientific">Arundo donax</name>
    <name type="common">Giant reed</name>
    <name type="synonym">Donax arundinaceus</name>
    <dbReference type="NCBI Taxonomy" id="35708"/>
    <lineage>
        <taxon>Eukaryota</taxon>
        <taxon>Viridiplantae</taxon>
        <taxon>Streptophyta</taxon>
        <taxon>Embryophyta</taxon>
        <taxon>Tracheophyta</taxon>
        <taxon>Spermatophyta</taxon>
        <taxon>Magnoliopsida</taxon>
        <taxon>Liliopsida</taxon>
        <taxon>Poales</taxon>
        <taxon>Poaceae</taxon>
        <taxon>PACMAD clade</taxon>
        <taxon>Arundinoideae</taxon>
        <taxon>Arundineae</taxon>
        <taxon>Arundo</taxon>
    </lineage>
</organism>
<protein>
    <submittedName>
        <fullName evidence="1">Uncharacterized protein</fullName>
    </submittedName>
</protein>
<reference evidence="1" key="2">
    <citation type="journal article" date="2015" name="Data Brief">
        <title>Shoot transcriptome of the giant reed, Arundo donax.</title>
        <authorList>
            <person name="Barrero R.A."/>
            <person name="Guerrero F.D."/>
            <person name="Moolhuijzen P."/>
            <person name="Goolsby J.A."/>
            <person name="Tidwell J."/>
            <person name="Bellgard S.E."/>
            <person name="Bellgard M.I."/>
        </authorList>
    </citation>
    <scope>NUCLEOTIDE SEQUENCE</scope>
    <source>
        <tissue evidence="1">Shoot tissue taken approximately 20 cm above the soil surface</tissue>
    </source>
</reference>
<proteinExistence type="predicted"/>
<reference evidence="1" key="1">
    <citation type="submission" date="2014-09" db="EMBL/GenBank/DDBJ databases">
        <authorList>
            <person name="Magalhaes I.L.F."/>
            <person name="Oliveira U."/>
            <person name="Santos F.R."/>
            <person name="Vidigal T.H.D.A."/>
            <person name="Brescovit A.D."/>
            <person name="Santos A.J."/>
        </authorList>
    </citation>
    <scope>NUCLEOTIDE SEQUENCE</scope>
    <source>
        <tissue evidence="1">Shoot tissue taken approximately 20 cm above the soil surface</tissue>
    </source>
</reference>
<evidence type="ECO:0000313" key="1">
    <source>
        <dbReference type="EMBL" id="JAD33169.1"/>
    </source>
</evidence>
<dbReference type="AlphaFoldDB" id="A0A0A8Z1A5"/>